<proteinExistence type="predicted"/>
<accession>A0A9P1GSR6</accession>
<organism evidence="3">
    <name type="scientific">Cladocopium goreaui</name>
    <dbReference type="NCBI Taxonomy" id="2562237"/>
    <lineage>
        <taxon>Eukaryota</taxon>
        <taxon>Sar</taxon>
        <taxon>Alveolata</taxon>
        <taxon>Dinophyceae</taxon>
        <taxon>Suessiales</taxon>
        <taxon>Symbiodiniaceae</taxon>
        <taxon>Cladocopium</taxon>
    </lineage>
</organism>
<sequence>HPERPVSDGGNSPALSSRPLGRAGPDKYSELASSLRRVALRDIDRYFAWQVQPTLPVSAECGAKIVPLPVIMSQTNLVGFLSNFVGVLSGAKQAGRWIPEAKICERAPPGSPNLDFSQAVFVHPEVKIWGQLLMEKMKTYGCVERVTARTGELALVMDGHACDVAMTVGCLCQMPHLAMLAAVETMMIQMMPRCRKPMLSQTVTADPSVDPVTLSPMNMSRRQRRALKRRNPGNPKVARGHIVSRVSKEPALTASPARELLNSKGGSGKGKGYGGTGSDASSKHAGWRDAMLRDLHSMIAKNAEEKPWSIRKGPAPGLKYRGGTPPAPPQWTYNKGDLQAFQRWERKLTVWRRQIASYLPPNEAAMMLYVSLKGEAEEELEHASLDRIDSEGGVDYILETLRAPLMVKGIYLKRKFLDEFERLQRRHGESVKSFCNRYHRVERSLQSVGVDTSHMYDTEAAGSRLLDRLRLGIDAQRMILVATSQSLRYQDVKDAAEIQFPDHRPTPPVVYTRDFDKDDKPQQPRDSNKPNSNYRPPAQQGKGQQKGKPSQNSAFVKKTYVAETGENADDAKDDTQDDPAANDGPNENDEDAFEGQDDPEYQQAADDDEDGQDGDVFHELQEAANCLTVTARRLQGLTLGRKFTGGKTIKQRKQESHCSVCGEKGHWKGDPECSATADSKGNDNSRGKAYGKTSAGSSSQNKPPARKVLHVQHGDGSRRSVTFEDEYEDDTAKTYGTFFTYMVTHHIADAHQVFGNFNPKFTKVMVLETACQKSCCSTAWLDGKKASLAEFKLRVRTIPNREAFIGLLNTTVPICQIAGHLALDISKFPKMASSSQMWRQYHEMCLQPEHDPELLYFSAEGSSDQFDLRHRDSHEQGTTTSMAAELATDGSPIPTCRDVDGHHDGASSAAGPTTSKMDPTPRPVGHGTPRGPAEQSHQTMCSREDAPQWESKRKLRQVPDVREKVEVVRRRRSMDRPGILQATATAIAFIFNSFELPGQSSTPSLGTDGNFFHDTTTSGTTWSEGPDWLEVIGRNNVAGHSNTLDNCDKTATRSQTKELKQEEINSNRGSGGGGELGVRMGTSRLKKGNQTWLTGHLRSTAKIYDFETKTYEALLTYVEKMATGPKIDLLEVFAGSANLTFRAPKFNLNALEAMDKTINVDLKTAEGRKFLWQVVKKFKPSKSGRGKRINMSMRLLFDGCADKTCVFYVHALLESYCSLIPVLLSNQDLPARHLATLRLEVVQCLELRLPARHAAVLRLEVVLRCQVQRLELHLHHLRARHAAVLRLEVVLRCQVQRLELHLHHLRARHAAVLRLEVVLRCQVQRLELRLHHLRARHAALRCQVQRLELRLHHLRARHAALRCQVQRLELRLHHLRARHAAVQRVEVVLRCQVQRLELHLHHLRARHAAVLRLEVVLRCQVQRLELHLHHLRARHAAVLRLEVVLRCQVQRLELRLHHLRARHAALRCQVQRLELRLHHLRARHAALRCQVQRLELRLHHLRARHAAVQRVEVVLRCQVQRLELHLHHLRARHAAVLRLEVTLMAMVHPDKHPPNALEEDHNWWLE</sequence>
<reference evidence="3" key="1">
    <citation type="submission" date="2022-10" db="EMBL/GenBank/DDBJ databases">
        <authorList>
            <person name="Chen Y."/>
            <person name="Dougan E. K."/>
            <person name="Chan C."/>
            <person name="Rhodes N."/>
            <person name="Thang M."/>
        </authorList>
    </citation>
    <scope>NUCLEOTIDE SEQUENCE</scope>
</reference>
<feature type="compositionally biased region" description="Basic and acidic residues" evidence="2">
    <location>
        <begin position="942"/>
        <end position="955"/>
    </location>
</feature>
<evidence type="ECO:0000313" key="4">
    <source>
        <dbReference type="EMBL" id="CAL4807652.1"/>
    </source>
</evidence>
<keyword evidence="1" id="KW-0175">Coiled coil</keyword>
<dbReference type="EMBL" id="CAMXCT020006803">
    <property type="protein sequence ID" value="CAL1173715.1"/>
    <property type="molecule type" value="Genomic_DNA"/>
</dbReference>
<feature type="coiled-coil region" evidence="1">
    <location>
        <begin position="1323"/>
        <end position="1378"/>
    </location>
</feature>
<dbReference type="Proteomes" id="UP001152797">
    <property type="component" value="Unassembled WGS sequence"/>
</dbReference>
<feature type="compositionally biased region" description="Basic and acidic residues" evidence="2">
    <location>
        <begin position="1054"/>
        <end position="1065"/>
    </location>
</feature>
<feature type="region of interest" description="Disordered" evidence="2">
    <location>
        <begin position="498"/>
        <end position="614"/>
    </location>
</feature>
<feature type="non-terminal residue" evidence="3">
    <location>
        <position position="1"/>
    </location>
</feature>
<dbReference type="EMBL" id="CAMXCT030006803">
    <property type="protein sequence ID" value="CAL4807652.1"/>
    <property type="molecule type" value="Genomic_DNA"/>
</dbReference>
<feature type="region of interest" description="Disordered" evidence="2">
    <location>
        <begin position="1054"/>
        <end position="1080"/>
    </location>
</feature>
<evidence type="ECO:0000256" key="1">
    <source>
        <dbReference type="SAM" id="Coils"/>
    </source>
</evidence>
<keyword evidence="5" id="KW-1185">Reference proteome</keyword>
<evidence type="ECO:0000256" key="2">
    <source>
        <dbReference type="SAM" id="MobiDB-lite"/>
    </source>
</evidence>
<feature type="non-terminal residue" evidence="3">
    <location>
        <position position="1566"/>
    </location>
</feature>
<dbReference type="EMBL" id="CAMXCT010006803">
    <property type="protein sequence ID" value="CAI4020340.1"/>
    <property type="molecule type" value="Genomic_DNA"/>
</dbReference>
<feature type="region of interest" description="Disordered" evidence="2">
    <location>
        <begin position="254"/>
        <end position="284"/>
    </location>
</feature>
<feature type="compositionally biased region" description="Basic and acidic residues" evidence="2">
    <location>
        <begin position="866"/>
        <end position="875"/>
    </location>
</feature>
<evidence type="ECO:0000313" key="3">
    <source>
        <dbReference type="EMBL" id="CAI4020340.1"/>
    </source>
</evidence>
<reference evidence="4 5" key="2">
    <citation type="submission" date="2024-05" db="EMBL/GenBank/DDBJ databases">
        <authorList>
            <person name="Chen Y."/>
            <person name="Shah S."/>
            <person name="Dougan E. K."/>
            <person name="Thang M."/>
            <person name="Chan C."/>
        </authorList>
    </citation>
    <scope>NUCLEOTIDE SEQUENCE [LARGE SCALE GENOMIC DNA]</scope>
</reference>
<feature type="compositionally biased region" description="Basic and acidic residues" evidence="2">
    <location>
        <begin position="513"/>
        <end position="528"/>
    </location>
</feature>
<feature type="compositionally biased region" description="Acidic residues" evidence="2">
    <location>
        <begin position="586"/>
        <end position="613"/>
    </location>
</feature>
<feature type="region of interest" description="Disordered" evidence="2">
    <location>
        <begin position="866"/>
        <end position="955"/>
    </location>
</feature>
<protein>
    <submittedName>
        <fullName evidence="4">Pentatricopeptide repeat-containing protein, mitochondrial</fullName>
    </submittedName>
</protein>
<evidence type="ECO:0000313" key="5">
    <source>
        <dbReference type="Proteomes" id="UP001152797"/>
    </source>
</evidence>
<name>A0A9P1GSR6_9DINO</name>
<comment type="caution">
    <text evidence="3">The sequence shown here is derived from an EMBL/GenBank/DDBJ whole genome shotgun (WGS) entry which is preliminary data.</text>
</comment>
<feature type="compositionally biased region" description="Low complexity" evidence="2">
    <location>
        <begin position="539"/>
        <end position="548"/>
    </location>
</feature>
<feature type="coiled-coil region" evidence="1">
    <location>
        <begin position="1449"/>
        <end position="1504"/>
    </location>
</feature>
<feature type="region of interest" description="Disordered" evidence="2">
    <location>
        <begin position="654"/>
        <end position="707"/>
    </location>
</feature>
<feature type="region of interest" description="Disordered" evidence="2">
    <location>
        <begin position="1"/>
        <end position="25"/>
    </location>
</feature>
<gene>
    <name evidence="3" type="ORF">C1SCF055_LOCUS44762</name>
</gene>
<feature type="compositionally biased region" description="Gly residues" evidence="2">
    <location>
        <begin position="265"/>
        <end position="277"/>
    </location>
</feature>